<proteinExistence type="predicted"/>
<gene>
    <name evidence="1" type="ORF">D2917_30830</name>
</gene>
<dbReference type="EMBL" id="CP032520">
    <property type="protein sequence ID" value="QEZ48684.1"/>
    <property type="molecule type" value="Genomic_DNA"/>
</dbReference>
<dbReference type="Proteomes" id="UP000325743">
    <property type="component" value="Plasmid unnamed1"/>
</dbReference>
<evidence type="ECO:0000313" key="2">
    <source>
        <dbReference type="Proteomes" id="UP000325743"/>
    </source>
</evidence>
<sequence>MFTKVTNDAGNPRSQAEALADAEKVACNGWRVWVEHTNTGVRIFESEAEQAHVSATDKE</sequence>
<name>A0A5P3VQL9_9BURK</name>
<dbReference type="AlphaFoldDB" id="A0A5P3VQL9"/>
<keyword evidence="1" id="KW-0614">Plasmid</keyword>
<evidence type="ECO:0008006" key="3">
    <source>
        <dbReference type="Google" id="ProtNLM"/>
    </source>
</evidence>
<organism evidence="1 2">
    <name type="scientific">Cupriavidus oxalaticus</name>
    <dbReference type="NCBI Taxonomy" id="96344"/>
    <lineage>
        <taxon>Bacteria</taxon>
        <taxon>Pseudomonadati</taxon>
        <taxon>Pseudomonadota</taxon>
        <taxon>Betaproteobacteria</taxon>
        <taxon>Burkholderiales</taxon>
        <taxon>Burkholderiaceae</taxon>
        <taxon>Cupriavidus</taxon>
    </lineage>
</organism>
<reference evidence="1 2" key="1">
    <citation type="submission" date="2018-09" db="EMBL/GenBank/DDBJ databases">
        <title>Complete genome sequence of Cupriavidus oxalaticus T2, a bacterium capable of phenol tolerance and degradation.</title>
        <authorList>
            <person name="Yan J."/>
        </authorList>
    </citation>
    <scope>NUCLEOTIDE SEQUENCE [LARGE SCALE GENOMIC DNA]</scope>
    <source>
        <strain evidence="1 2">T2</strain>
        <plasmid evidence="1 2">unnamed1</plasmid>
    </source>
</reference>
<evidence type="ECO:0000313" key="1">
    <source>
        <dbReference type="EMBL" id="QEZ48684.1"/>
    </source>
</evidence>
<geneLocation type="plasmid" evidence="1">
    <name>unnamed1</name>
</geneLocation>
<accession>A0A5P3VQL9</accession>
<protein>
    <recommendedName>
        <fullName evidence="3">DUF2188 domain-containing protein</fullName>
    </recommendedName>
</protein>